<keyword evidence="2 4" id="KW-1133">Transmembrane helix</keyword>
<feature type="transmembrane region" description="Helical" evidence="4">
    <location>
        <begin position="223"/>
        <end position="247"/>
    </location>
</feature>
<evidence type="ECO:0000256" key="2">
    <source>
        <dbReference type="ARBA" id="ARBA00022989"/>
    </source>
</evidence>
<feature type="transmembrane region" description="Helical" evidence="4">
    <location>
        <begin position="76"/>
        <end position="99"/>
    </location>
</feature>
<dbReference type="Proteomes" id="UP001413721">
    <property type="component" value="Unassembled WGS sequence"/>
</dbReference>
<feature type="transmembrane region" description="Helical" evidence="4">
    <location>
        <begin position="47"/>
        <end position="69"/>
    </location>
</feature>
<dbReference type="RefSeq" id="WP_345934913.1">
    <property type="nucleotide sequence ID" value="NZ_JBBKTV010000009.1"/>
</dbReference>
<evidence type="ECO:0000256" key="3">
    <source>
        <dbReference type="ARBA" id="ARBA00023136"/>
    </source>
</evidence>
<comment type="caution">
    <text evidence="5">The sequence shown here is derived from an EMBL/GenBank/DDBJ whole genome shotgun (WGS) entry which is preliminary data.</text>
</comment>
<name>A0ABU9YJQ0_9PROT</name>
<dbReference type="EMBL" id="JBBKTW010000004">
    <property type="protein sequence ID" value="MEN2988850.1"/>
    <property type="molecule type" value="Genomic_DNA"/>
</dbReference>
<dbReference type="InterPro" id="IPR047769">
    <property type="entry name" value="MFS_ArsJ"/>
</dbReference>
<dbReference type="PANTHER" id="PTHR23547">
    <property type="entry name" value="MAJOR FACILITATOR SUPERFAMILY DOMAIN, GENERAL SUBSTRATE TRANSPORTER"/>
    <property type="match status" value="1"/>
</dbReference>
<reference evidence="5 6" key="1">
    <citation type="submission" date="2024-03" db="EMBL/GenBank/DDBJ databases">
        <title>High-quality draft genome sequencing of Tistrella sp. BH-R2-4.</title>
        <authorList>
            <person name="Dong C."/>
        </authorList>
    </citation>
    <scope>NUCLEOTIDE SEQUENCE [LARGE SCALE GENOMIC DNA]</scope>
    <source>
        <strain evidence="5 6">BH-R2-4</strain>
    </source>
</reference>
<dbReference type="Pfam" id="PF07690">
    <property type="entry name" value="MFS_1"/>
    <property type="match status" value="1"/>
</dbReference>
<evidence type="ECO:0000256" key="4">
    <source>
        <dbReference type="SAM" id="Phobius"/>
    </source>
</evidence>
<dbReference type="InterPro" id="IPR036259">
    <property type="entry name" value="MFS_trans_sf"/>
</dbReference>
<feature type="transmembrane region" description="Helical" evidence="4">
    <location>
        <begin position="253"/>
        <end position="272"/>
    </location>
</feature>
<feature type="transmembrane region" description="Helical" evidence="4">
    <location>
        <begin position="309"/>
        <end position="327"/>
    </location>
</feature>
<feature type="transmembrane region" description="Helical" evidence="4">
    <location>
        <begin position="333"/>
        <end position="364"/>
    </location>
</feature>
<dbReference type="PANTHER" id="PTHR23547:SF1">
    <property type="entry name" value="MAJOR FACILITATOR SUPERFAMILY MFS_1"/>
    <property type="match status" value="1"/>
</dbReference>
<dbReference type="Gene3D" id="1.20.1250.20">
    <property type="entry name" value="MFS general substrate transporter like domains"/>
    <property type="match status" value="2"/>
</dbReference>
<gene>
    <name evidence="5" type="primary">arsJ</name>
    <name evidence="5" type="ORF">WG926_11095</name>
</gene>
<evidence type="ECO:0000313" key="6">
    <source>
        <dbReference type="Proteomes" id="UP001413721"/>
    </source>
</evidence>
<keyword evidence="6" id="KW-1185">Reference proteome</keyword>
<evidence type="ECO:0000256" key="1">
    <source>
        <dbReference type="ARBA" id="ARBA00022692"/>
    </source>
</evidence>
<organism evidence="5 6">
    <name type="scientific">Tistrella arctica</name>
    <dbReference type="NCBI Taxonomy" id="3133430"/>
    <lineage>
        <taxon>Bacteria</taxon>
        <taxon>Pseudomonadati</taxon>
        <taxon>Pseudomonadota</taxon>
        <taxon>Alphaproteobacteria</taxon>
        <taxon>Geminicoccales</taxon>
        <taxon>Geminicoccaceae</taxon>
        <taxon>Tistrella</taxon>
    </lineage>
</organism>
<evidence type="ECO:0000313" key="5">
    <source>
        <dbReference type="EMBL" id="MEN2988850.1"/>
    </source>
</evidence>
<dbReference type="SUPFAM" id="SSF103473">
    <property type="entry name" value="MFS general substrate transporter"/>
    <property type="match status" value="1"/>
</dbReference>
<keyword evidence="1 4" id="KW-0812">Transmembrane</keyword>
<sequence length="438" mass="44532">MTAAARAGVRAYAAVTGAYWGFTLTDGALRMLVLLHFNALGYSPIELALLFVLYEACGVVTNLVGGWVATRFGLRATLWSGLALQIGALLMLAALDPAWGRETGVIWAVLAQGLAGIAKDLTKMSAKSAIKAVVPDDGASGGGRLFRWVALLTGSKNALKGVGFFLGGALLGGLGFQGGLIAMAAGLGVVLVAALVTVPAGLGGRARKAPFRGIFARNPAVNLLSAARLFLFGARDVWFVVGLPVFLHDGLGWSFARTGGFMAVWTIGYGIVQASAPALVRRRGAPVAGDPAAGDPAAGDPVARDAARIWAAVLAVIPAAMAAALAGDPAPDMAAWIVVGGLLAFGVVFAINSAVHSYLILAYAEGDRIALNVGFYYMANAMGRLVGTLASGLLFAAGGLALCLAGSAVMVALSFLIALALPVPPAADPTAPLQDLPE</sequence>
<proteinExistence type="predicted"/>
<feature type="transmembrane region" description="Helical" evidence="4">
    <location>
        <begin position="180"/>
        <end position="202"/>
    </location>
</feature>
<dbReference type="NCBIfam" id="NF033734">
    <property type="entry name" value="MFS_ArsJ"/>
    <property type="match status" value="1"/>
</dbReference>
<feature type="transmembrane region" description="Helical" evidence="4">
    <location>
        <begin position="385"/>
        <end position="418"/>
    </location>
</feature>
<keyword evidence="3 4" id="KW-0472">Membrane</keyword>
<feature type="transmembrane region" description="Helical" evidence="4">
    <location>
        <begin position="12"/>
        <end position="35"/>
    </location>
</feature>
<accession>A0ABU9YJQ0</accession>
<dbReference type="InterPro" id="IPR011701">
    <property type="entry name" value="MFS"/>
</dbReference>
<protein>
    <submittedName>
        <fullName evidence="5">Organoarsenical effux MFS transporter ArsJ</fullName>
    </submittedName>
</protein>